<dbReference type="Pfam" id="PF00924">
    <property type="entry name" value="MS_channel_2nd"/>
    <property type="match status" value="1"/>
</dbReference>
<dbReference type="RefSeq" id="WP_265787542.1">
    <property type="nucleotide sequence ID" value="NZ_BAABRS010000001.1"/>
</dbReference>
<evidence type="ECO:0000256" key="6">
    <source>
        <dbReference type="ARBA" id="ARBA00023136"/>
    </source>
</evidence>
<accession>A0ABT3PVR8</accession>
<dbReference type="SUPFAM" id="SSF82861">
    <property type="entry name" value="Mechanosensitive channel protein MscS (YggB), transmembrane region"/>
    <property type="match status" value="1"/>
</dbReference>
<dbReference type="SUPFAM" id="SSF50182">
    <property type="entry name" value="Sm-like ribonucleoproteins"/>
    <property type="match status" value="1"/>
</dbReference>
<feature type="domain" description="Mechanosensitive ion channel MscS" evidence="8">
    <location>
        <begin position="110"/>
        <end position="173"/>
    </location>
</feature>
<evidence type="ECO:0000256" key="1">
    <source>
        <dbReference type="ARBA" id="ARBA00004651"/>
    </source>
</evidence>
<dbReference type="SUPFAM" id="SSF82689">
    <property type="entry name" value="Mechanosensitive channel protein MscS (YggB), C-terminal domain"/>
    <property type="match status" value="1"/>
</dbReference>
<dbReference type="InterPro" id="IPR006685">
    <property type="entry name" value="MscS_channel_2nd"/>
</dbReference>
<keyword evidence="5 7" id="KW-1133">Transmembrane helix</keyword>
<dbReference type="PANTHER" id="PTHR30221:SF1">
    <property type="entry name" value="SMALL-CONDUCTANCE MECHANOSENSITIVE CHANNEL"/>
    <property type="match status" value="1"/>
</dbReference>
<evidence type="ECO:0000256" key="7">
    <source>
        <dbReference type="SAM" id="Phobius"/>
    </source>
</evidence>
<dbReference type="InterPro" id="IPR023408">
    <property type="entry name" value="MscS_beta-dom_sf"/>
</dbReference>
<comment type="subcellular location">
    <subcellularLocation>
        <location evidence="1">Cell membrane</location>
        <topology evidence="1">Multi-pass membrane protein</topology>
    </subcellularLocation>
</comment>
<keyword evidence="4 7" id="KW-0812">Transmembrane</keyword>
<dbReference type="Gene3D" id="2.30.30.60">
    <property type="match status" value="1"/>
</dbReference>
<keyword evidence="6 7" id="KW-0472">Membrane</keyword>
<evidence type="ECO:0000256" key="4">
    <source>
        <dbReference type="ARBA" id="ARBA00022692"/>
    </source>
</evidence>
<dbReference type="PANTHER" id="PTHR30221">
    <property type="entry name" value="SMALL-CONDUCTANCE MECHANOSENSITIVE CHANNEL"/>
    <property type="match status" value="1"/>
</dbReference>
<keyword evidence="3" id="KW-1003">Cell membrane</keyword>
<dbReference type="Gene3D" id="3.30.70.100">
    <property type="match status" value="1"/>
</dbReference>
<name>A0ABT3PVR8_9BACT</name>
<dbReference type="InterPro" id="IPR045275">
    <property type="entry name" value="MscS_archaea/bacteria_type"/>
</dbReference>
<sequence length="285" mass="31113">MIDTLIEGFISEYYSFVAFLPRLITALVAVGIVYLIGKVLASGLLQVLKRSSMPEAYHSYFSKLVKGIAIFIGIILFLNVIGYGTLSASLVAGGGLTAVMLGFAFKDIGENFLAGFFLAFSRPFNTDDIIETDGITGKVKSIQLRHTHIRTPEGCDVFVPSAQLFTQPLFNYTLDGLRRGSFTVGIDYADDTNRALDIMLDCVQNTPGVLQSPIANSSIKGFTPNYVELQAFFWINARDQEMGLARVKTSAMNNCRLGLIEAGFTFSSNVSTALTMSPVDVQLHE</sequence>
<dbReference type="InterPro" id="IPR011014">
    <property type="entry name" value="MscS_channel_TM-2"/>
</dbReference>
<gene>
    <name evidence="9" type="ORF">LQ318_03435</name>
</gene>
<dbReference type="Gene3D" id="1.10.287.1260">
    <property type="match status" value="1"/>
</dbReference>
<feature type="transmembrane region" description="Helical" evidence="7">
    <location>
        <begin position="23"/>
        <end position="48"/>
    </location>
</feature>
<evidence type="ECO:0000313" key="9">
    <source>
        <dbReference type="EMBL" id="MCW9711949.1"/>
    </source>
</evidence>
<dbReference type="EMBL" id="JAJNDC010000001">
    <property type="protein sequence ID" value="MCW9711949.1"/>
    <property type="molecule type" value="Genomic_DNA"/>
</dbReference>
<evidence type="ECO:0000259" key="8">
    <source>
        <dbReference type="Pfam" id="PF00924"/>
    </source>
</evidence>
<dbReference type="Proteomes" id="UP001207337">
    <property type="component" value="Unassembled WGS sequence"/>
</dbReference>
<reference evidence="9 10" key="1">
    <citation type="submission" date="2021-11" db="EMBL/GenBank/DDBJ databases">
        <title>Aliifidinibius sp. nov., a new bacterium isolated from saline soil.</title>
        <authorList>
            <person name="Galisteo C."/>
            <person name="De La Haba R."/>
            <person name="Sanchez-Porro C."/>
            <person name="Ventosa A."/>
        </authorList>
    </citation>
    <scope>NUCLEOTIDE SEQUENCE [LARGE SCALE GENOMIC DNA]</scope>
    <source>
        <strain evidence="9 10">KACC 190600</strain>
    </source>
</reference>
<keyword evidence="10" id="KW-1185">Reference proteome</keyword>
<comment type="similarity">
    <text evidence="2">Belongs to the MscS (TC 1.A.23) family.</text>
</comment>
<protein>
    <submittedName>
        <fullName evidence="9">Mechanosensitive ion channel family protein</fullName>
    </submittedName>
</protein>
<evidence type="ECO:0000313" key="10">
    <source>
        <dbReference type="Proteomes" id="UP001207337"/>
    </source>
</evidence>
<feature type="transmembrane region" description="Helical" evidence="7">
    <location>
        <begin position="60"/>
        <end position="81"/>
    </location>
</feature>
<dbReference type="InterPro" id="IPR010920">
    <property type="entry name" value="LSM_dom_sf"/>
</dbReference>
<dbReference type="InterPro" id="IPR011066">
    <property type="entry name" value="MscS_channel_C_sf"/>
</dbReference>
<organism evidence="9 10">
    <name type="scientific">Fodinibius salicampi</name>
    <dbReference type="NCBI Taxonomy" id="1920655"/>
    <lineage>
        <taxon>Bacteria</taxon>
        <taxon>Pseudomonadati</taxon>
        <taxon>Balneolota</taxon>
        <taxon>Balneolia</taxon>
        <taxon>Balneolales</taxon>
        <taxon>Balneolaceae</taxon>
        <taxon>Fodinibius</taxon>
    </lineage>
</organism>
<evidence type="ECO:0000256" key="3">
    <source>
        <dbReference type="ARBA" id="ARBA00022475"/>
    </source>
</evidence>
<evidence type="ECO:0000256" key="2">
    <source>
        <dbReference type="ARBA" id="ARBA00008017"/>
    </source>
</evidence>
<evidence type="ECO:0000256" key="5">
    <source>
        <dbReference type="ARBA" id="ARBA00022989"/>
    </source>
</evidence>
<proteinExistence type="inferred from homology"/>
<comment type="caution">
    <text evidence="9">The sequence shown here is derived from an EMBL/GenBank/DDBJ whole genome shotgun (WGS) entry which is preliminary data.</text>
</comment>